<feature type="transmembrane region" description="Helical" evidence="1">
    <location>
        <begin position="163"/>
        <end position="183"/>
    </location>
</feature>
<keyword evidence="1" id="KW-0472">Membrane</keyword>
<accession>A0A1F5Q1X8</accession>
<name>A0A1F5Q1X8_9BACT</name>
<gene>
    <name evidence="2" type="ORF">A3B10_02740</name>
</gene>
<feature type="transmembrane region" description="Helical" evidence="1">
    <location>
        <begin position="23"/>
        <end position="43"/>
    </location>
</feature>
<protein>
    <recommendedName>
        <fullName evidence="4">Glycerophosphoryl diester phosphodiesterase membrane domain-containing protein</fullName>
    </recommendedName>
</protein>
<evidence type="ECO:0000313" key="3">
    <source>
        <dbReference type="Proteomes" id="UP000177281"/>
    </source>
</evidence>
<sequence length="282" mass="32078">MNHLQPLSNIFKQAYEITKQEKVLWRYGLLLIFGNLINFFYSINTWDDLSNFLLILFLVCLLLLVYFRAKAGMILALRTLSEKKEVSFRRSFSTGGLFVVRLLWLTISVQTLLFLSIIIIISPIAYLYSHDLIIRAVLLSILGSLVLFPLLFVIWMLNIFGPLFIVIFNLSFMDSVKNSLNFIGQFWTKLLKAGLILTLILLGGIITGAALASPFVILALISYYKGGLILSLLLFLFGSIVFLSTQAWLIVFQQASWFLLFNQLVKPQKLEEAKAVPQPEVI</sequence>
<keyword evidence="1" id="KW-0812">Transmembrane</keyword>
<dbReference type="AlphaFoldDB" id="A0A1F5Q1X8"/>
<feature type="transmembrane region" description="Helical" evidence="1">
    <location>
        <begin position="227"/>
        <end position="251"/>
    </location>
</feature>
<evidence type="ECO:0008006" key="4">
    <source>
        <dbReference type="Google" id="ProtNLM"/>
    </source>
</evidence>
<dbReference type="Proteomes" id="UP000177281">
    <property type="component" value="Unassembled WGS sequence"/>
</dbReference>
<keyword evidence="1" id="KW-1133">Transmembrane helix</keyword>
<organism evidence="2 3">
    <name type="scientific">Candidatus Doudnabacteria bacterium RIFCSPLOWO2_01_FULL_44_21</name>
    <dbReference type="NCBI Taxonomy" id="1817841"/>
    <lineage>
        <taxon>Bacteria</taxon>
        <taxon>Candidatus Doudnaibacteriota</taxon>
    </lineage>
</organism>
<comment type="caution">
    <text evidence="2">The sequence shown here is derived from an EMBL/GenBank/DDBJ whole genome shotgun (WGS) entry which is preliminary data.</text>
</comment>
<evidence type="ECO:0000313" key="2">
    <source>
        <dbReference type="EMBL" id="OGE96205.1"/>
    </source>
</evidence>
<dbReference type="STRING" id="1817841.A3B10_02740"/>
<feature type="transmembrane region" description="Helical" evidence="1">
    <location>
        <begin position="49"/>
        <end position="67"/>
    </location>
</feature>
<evidence type="ECO:0000256" key="1">
    <source>
        <dbReference type="SAM" id="Phobius"/>
    </source>
</evidence>
<dbReference type="EMBL" id="MFFB01000006">
    <property type="protein sequence ID" value="OGE96205.1"/>
    <property type="molecule type" value="Genomic_DNA"/>
</dbReference>
<proteinExistence type="predicted"/>
<reference evidence="2 3" key="1">
    <citation type="journal article" date="2016" name="Nat. Commun.">
        <title>Thousands of microbial genomes shed light on interconnected biogeochemical processes in an aquifer system.</title>
        <authorList>
            <person name="Anantharaman K."/>
            <person name="Brown C.T."/>
            <person name="Hug L.A."/>
            <person name="Sharon I."/>
            <person name="Castelle C.J."/>
            <person name="Probst A.J."/>
            <person name="Thomas B.C."/>
            <person name="Singh A."/>
            <person name="Wilkins M.J."/>
            <person name="Karaoz U."/>
            <person name="Brodie E.L."/>
            <person name="Williams K.H."/>
            <person name="Hubbard S.S."/>
            <person name="Banfield J.F."/>
        </authorList>
    </citation>
    <scope>NUCLEOTIDE SEQUENCE [LARGE SCALE GENOMIC DNA]</scope>
</reference>
<feature type="transmembrane region" description="Helical" evidence="1">
    <location>
        <begin position="136"/>
        <end position="157"/>
    </location>
</feature>
<feature type="transmembrane region" description="Helical" evidence="1">
    <location>
        <begin position="195"/>
        <end position="221"/>
    </location>
</feature>